<evidence type="ECO:0000256" key="1">
    <source>
        <dbReference type="SAM" id="Phobius"/>
    </source>
</evidence>
<keyword evidence="2" id="KW-0732">Signal</keyword>
<feature type="transmembrane region" description="Helical" evidence="1">
    <location>
        <begin position="59"/>
        <end position="80"/>
    </location>
</feature>
<dbReference type="EMBL" id="BMQL01000017">
    <property type="protein sequence ID" value="GGR14868.1"/>
    <property type="molecule type" value="Genomic_DNA"/>
</dbReference>
<protein>
    <submittedName>
        <fullName evidence="3">Uncharacterized protein</fullName>
    </submittedName>
</protein>
<feature type="signal peptide" evidence="2">
    <location>
        <begin position="1"/>
        <end position="28"/>
    </location>
</feature>
<keyword evidence="1" id="KW-1133">Transmembrane helix</keyword>
<reference evidence="3" key="2">
    <citation type="submission" date="2020-09" db="EMBL/GenBank/DDBJ databases">
        <authorList>
            <person name="Sun Q."/>
            <person name="Ohkuma M."/>
        </authorList>
    </citation>
    <scope>NUCLEOTIDE SEQUENCE</scope>
    <source>
        <strain evidence="3">JCM 31311</strain>
    </source>
</reference>
<dbReference type="Proteomes" id="UP000603865">
    <property type="component" value="Unassembled WGS sequence"/>
</dbReference>
<organism evidence="3 4">
    <name type="scientific">Deinococcus ruber</name>
    <dbReference type="NCBI Taxonomy" id="1848197"/>
    <lineage>
        <taxon>Bacteria</taxon>
        <taxon>Thermotogati</taxon>
        <taxon>Deinococcota</taxon>
        <taxon>Deinococci</taxon>
        <taxon>Deinococcales</taxon>
        <taxon>Deinococcaceae</taxon>
        <taxon>Deinococcus</taxon>
    </lineage>
</organism>
<comment type="caution">
    <text evidence="3">The sequence shown here is derived from an EMBL/GenBank/DDBJ whole genome shotgun (WGS) entry which is preliminary data.</text>
</comment>
<keyword evidence="4" id="KW-1185">Reference proteome</keyword>
<keyword evidence="1" id="KW-0812">Transmembrane</keyword>
<proteinExistence type="predicted"/>
<name>A0A918CAX5_9DEIO</name>
<gene>
    <name evidence="3" type="ORF">GCM10008957_29670</name>
</gene>
<feature type="chain" id="PRO_5037915642" evidence="2">
    <location>
        <begin position="29"/>
        <end position="83"/>
    </location>
</feature>
<evidence type="ECO:0000313" key="3">
    <source>
        <dbReference type="EMBL" id="GGR14868.1"/>
    </source>
</evidence>
<reference evidence="3" key="1">
    <citation type="journal article" date="2014" name="Int. J. Syst. Evol. Microbiol.">
        <title>Complete genome sequence of Corynebacterium casei LMG S-19264T (=DSM 44701T), isolated from a smear-ripened cheese.</title>
        <authorList>
            <consortium name="US DOE Joint Genome Institute (JGI-PGF)"/>
            <person name="Walter F."/>
            <person name="Albersmeier A."/>
            <person name="Kalinowski J."/>
            <person name="Ruckert C."/>
        </authorList>
    </citation>
    <scope>NUCLEOTIDE SEQUENCE</scope>
    <source>
        <strain evidence="3">JCM 31311</strain>
    </source>
</reference>
<dbReference type="AlphaFoldDB" id="A0A918CAX5"/>
<keyword evidence="1" id="KW-0472">Membrane</keyword>
<evidence type="ECO:0000313" key="4">
    <source>
        <dbReference type="Proteomes" id="UP000603865"/>
    </source>
</evidence>
<sequence>MRIVLGLLCVVLSLAAVALAALSLGALASLNAGSAPPLLSAVSAAETVLSGRIHLTLEAFWRALSWAGLCCACVWFAAYLKPR</sequence>
<dbReference type="RefSeq" id="WP_189091300.1">
    <property type="nucleotide sequence ID" value="NZ_BMQL01000017.1"/>
</dbReference>
<evidence type="ECO:0000256" key="2">
    <source>
        <dbReference type="SAM" id="SignalP"/>
    </source>
</evidence>
<accession>A0A918CAX5</accession>